<keyword evidence="4 5" id="KW-0413">Isomerase</keyword>
<evidence type="ECO:0000256" key="1">
    <source>
        <dbReference type="ARBA" id="ARBA00000971"/>
    </source>
</evidence>
<evidence type="ECO:0000256" key="3">
    <source>
        <dbReference type="ARBA" id="ARBA00023110"/>
    </source>
</evidence>
<gene>
    <name evidence="9" type="ORF">HYH03_006970</name>
</gene>
<feature type="signal peptide" evidence="7">
    <location>
        <begin position="1"/>
        <end position="21"/>
    </location>
</feature>
<dbReference type="GO" id="GO:0003755">
    <property type="term" value="F:peptidyl-prolyl cis-trans isomerase activity"/>
    <property type="evidence" value="ECO:0007669"/>
    <property type="project" value="UniProtKB-KW"/>
</dbReference>
<dbReference type="PANTHER" id="PTHR45779:SF6">
    <property type="entry name" value="PEPTIDYL-PROLYL CIS-TRANS ISOMERASE FKBP15-1"/>
    <property type="match status" value="1"/>
</dbReference>
<dbReference type="PROSITE" id="PS50059">
    <property type="entry name" value="FKBP_PPIASE"/>
    <property type="match status" value="1"/>
</dbReference>
<evidence type="ECO:0000313" key="10">
    <source>
        <dbReference type="Proteomes" id="UP000612055"/>
    </source>
</evidence>
<dbReference type="SUPFAM" id="SSF54534">
    <property type="entry name" value="FKBP-like"/>
    <property type="match status" value="1"/>
</dbReference>
<evidence type="ECO:0000256" key="5">
    <source>
        <dbReference type="PROSITE-ProRule" id="PRU00277"/>
    </source>
</evidence>
<dbReference type="OrthoDB" id="1902587at2759"/>
<dbReference type="FunFam" id="3.10.50.40:FF:000006">
    <property type="entry name" value="Peptidyl-prolyl cis-trans isomerase"/>
    <property type="match status" value="1"/>
</dbReference>
<organism evidence="9 10">
    <name type="scientific">Edaphochlamys debaryana</name>
    <dbReference type="NCBI Taxonomy" id="47281"/>
    <lineage>
        <taxon>Eukaryota</taxon>
        <taxon>Viridiplantae</taxon>
        <taxon>Chlorophyta</taxon>
        <taxon>core chlorophytes</taxon>
        <taxon>Chlorophyceae</taxon>
        <taxon>CS clade</taxon>
        <taxon>Chlamydomonadales</taxon>
        <taxon>Chlamydomonadales incertae sedis</taxon>
        <taxon>Edaphochlamys</taxon>
    </lineage>
</organism>
<dbReference type="InterPro" id="IPR046357">
    <property type="entry name" value="PPIase_dom_sf"/>
</dbReference>
<dbReference type="InterPro" id="IPR044609">
    <property type="entry name" value="FKBP2/11"/>
</dbReference>
<evidence type="ECO:0000313" key="9">
    <source>
        <dbReference type="EMBL" id="KAG2495038.1"/>
    </source>
</evidence>
<keyword evidence="7" id="KW-0732">Signal</keyword>
<dbReference type="Gene3D" id="3.10.50.40">
    <property type="match status" value="1"/>
</dbReference>
<protein>
    <recommendedName>
        <fullName evidence="2 5">peptidylprolyl isomerase</fullName>
        <ecNumber evidence="2 5">5.2.1.8</ecNumber>
    </recommendedName>
</protein>
<dbReference type="PANTHER" id="PTHR45779">
    <property type="entry name" value="PEPTIDYLPROLYL ISOMERASE"/>
    <property type="match status" value="1"/>
</dbReference>
<proteinExistence type="predicted"/>
<accession>A0A835Y5D6</accession>
<comment type="caution">
    <text evidence="9">The sequence shown here is derived from an EMBL/GenBank/DDBJ whole genome shotgun (WGS) entry which is preliminary data.</text>
</comment>
<feature type="chain" id="PRO_5032557209" description="peptidylprolyl isomerase" evidence="7">
    <location>
        <begin position="22"/>
        <end position="187"/>
    </location>
</feature>
<sequence>MAKLTLALVLAVAALSRIALAEEGGVQIDVKHKPDTCETKAQNGDWVAVHYVGKLTDGTEFDSSYTRNDPIEFQLGAQQVIPGWEQGIQGMCVGEKRKLTIPPHLGYGQEGSGPIPGGATLIFDVDLVRITEEPQDSPQGGYEEYPGALSGEWHDVDSYEDLPAHLFGDGEGYAEGDEGQWVPEDQQ</sequence>
<dbReference type="Pfam" id="PF00254">
    <property type="entry name" value="FKBP_C"/>
    <property type="match status" value="1"/>
</dbReference>
<keyword evidence="10" id="KW-1185">Reference proteome</keyword>
<keyword evidence="3 5" id="KW-0697">Rotamase</keyword>
<dbReference type="EMBL" id="JAEHOE010000027">
    <property type="protein sequence ID" value="KAG2495038.1"/>
    <property type="molecule type" value="Genomic_DNA"/>
</dbReference>
<dbReference type="InterPro" id="IPR001179">
    <property type="entry name" value="PPIase_FKBP_dom"/>
</dbReference>
<comment type="catalytic activity">
    <reaction evidence="1 5">
        <text>[protein]-peptidylproline (omega=180) = [protein]-peptidylproline (omega=0)</text>
        <dbReference type="Rhea" id="RHEA:16237"/>
        <dbReference type="Rhea" id="RHEA-COMP:10747"/>
        <dbReference type="Rhea" id="RHEA-COMP:10748"/>
        <dbReference type="ChEBI" id="CHEBI:83833"/>
        <dbReference type="ChEBI" id="CHEBI:83834"/>
        <dbReference type="EC" id="5.2.1.8"/>
    </reaction>
</comment>
<dbReference type="GO" id="GO:0005783">
    <property type="term" value="C:endoplasmic reticulum"/>
    <property type="evidence" value="ECO:0007669"/>
    <property type="project" value="TreeGrafter"/>
</dbReference>
<feature type="domain" description="PPIase FKBP-type" evidence="8">
    <location>
        <begin position="44"/>
        <end position="131"/>
    </location>
</feature>
<reference evidence="9" key="1">
    <citation type="journal article" date="2020" name="bioRxiv">
        <title>Comparative genomics of Chlamydomonas.</title>
        <authorList>
            <person name="Craig R.J."/>
            <person name="Hasan A.R."/>
            <person name="Ness R.W."/>
            <person name="Keightley P.D."/>
        </authorList>
    </citation>
    <scope>NUCLEOTIDE SEQUENCE</scope>
    <source>
        <strain evidence="9">CCAP 11/70</strain>
    </source>
</reference>
<evidence type="ECO:0000256" key="4">
    <source>
        <dbReference type="ARBA" id="ARBA00023235"/>
    </source>
</evidence>
<feature type="region of interest" description="Disordered" evidence="6">
    <location>
        <begin position="132"/>
        <end position="187"/>
    </location>
</feature>
<evidence type="ECO:0000259" key="8">
    <source>
        <dbReference type="PROSITE" id="PS50059"/>
    </source>
</evidence>
<dbReference type="Proteomes" id="UP000612055">
    <property type="component" value="Unassembled WGS sequence"/>
</dbReference>
<dbReference type="AlphaFoldDB" id="A0A835Y5D6"/>
<evidence type="ECO:0000256" key="6">
    <source>
        <dbReference type="SAM" id="MobiDB-lite"/>
    </source>
</evidence>
<dbReference type="EC" id="5.2.1.8" evidence="2 5"/>
<evidence type="ECO:0000256" key="7">
    <source>
        <dbReference type="SAM" id="SignalP"/>
    </source>
</evidence>
<evidence type="ECO:0000256" key="2">
    <source>
        <dbReference type="ARBA" id="ARBA00013194"/>
    </source>
</evidence>
<name>A0A835Y5D6_9CHLO</name>